<feature type="transmembrane region" description="Helical" evidence="1">
    <location>
        <begin position="12"/>
        <end position="32"/>
    </location>
</feature>
<dbReference type="InterPro" id="IPR036465">
    <property type="entry name" value="vWFA_dom_sf"/>
</dbReference>
<dbReference type="PATRIC" id="fig|1195763.3.peg.3480"/>
<dbReference type="OrthoDB" id="5670502at2"/>
<organism evidence="3 4">
    <name type="scientific">Photobacterium aquae</name>
    <dbReference type="NCBI Taxonomy" id="1195763"/>
    <lineage>
        <taxon>Bacteria</taxon>
        <taxon>Pseudomonadati</taxon>
        <taxon>Pseudomonadota</taxon>
        <taxon>Gammaproteobacteria</taxon>
        <taxon>Vibrionales</taxon>
        <taxon>Vibrionaceae</taxon>
        <taxon>Photobacterium</taxon>
    </lineage>
</organism>
<dbReference type="Pfam" id="PF07811">
    <property type="entry name" value="TadE"/>
    <property type="match status" value="1"/>
</dbReference>
<reference evidence="3 4" key="1">
    <citation type="submission" date="2015-05" db="EMBL/GenBank/DDBJ databases">
        <title>Photobacterium galathea sp. nov.</title>
        <authorList>
            <person name="Machado H."/>
            <person name="Gram L."/>
        </authorList>
    </citation>
    <scope>NUCLEOTIDE SEQUENCE [LARGE SCALE GENOMIC DNA]</scope>
    <source>
        <strain evidence="3 4">CGMCC 1.12159</strain>
    </source>
</reference>
<name>A0A0J1GWS3_9GAMM</name>
<gene>
    <name evidence="3" type="ORF">ABT56_16330</name>
</gene>
<dbReference type="Proteomes" id="UP000036097">
    <property type="component" value="Unassembled WGS sequence"/>
</dbReference>
<feature type="domain" description="TadE-like" evidence="2">
    <location>
        <begin position="11"/>
        <end position="52"/>
    </location>
</feature>
<evidence type="ECO:0000259" key="2">
    <source>
        <dbReference type="Pfam" id="PF07811"/>
    </source>
</evidence>
<dbReference type="SUPFAM" id="SSF53300">
    <property type="entry name" value="vWA-like"/>
    <property type="match status" value="1"/>
</dbReference>
<dbReference type="Gene3D" id="3.40.50.410">
    <property type="entry name" value="von Willebrand factor, type A domain"/>
    <property type="match status" value="1"/>
</dbReference>
<evidence type="ECO:0000256" key="1">
    <source>
        <dbReference type="SAM" id="Phobius"/>
    </source>
</evidence>
<keyword evidence="1" id="KW-0812">Transmembrane</keyword>
<accession>A0A0J1GWS3</accession>
<proteinExistence type="predicted"/>
<dbReference type="STRING" id="1195763.ABT56_16330"/>
<evidence type="ECO:0000313" key="3">
    <source>
        <dbReference type="EMBL" id="KLV04173.1"/>
    </source>
</evidence>
<dbReference type="AlphaFoldDB" id="A0A0J1GWS3"/>
<comment type="caution">
    <text evidence="3">The sequence shown here is derived from an EMBL/GenBank/DDBJ whole genome shotgun (WGS) entry which is preliminary data.</text>
</comment>
<dbReference type="EMBL" id="LDOT01000023">
    <property type="protein sequence ID" value="KLV04173.1"/>
    <property type="molecule type" value="Genomic_DNA"/>
</dbReference>
<evidence type="ECO:0000313" key="4">
    <source>
        <dbReference type="Proteomes" id="UP000036097"/>
    </source>
</evidence>
<dbReference type="RefSeq" id="WP_047879944.1">
    <property type="nucleotide sequence ID" value="NZ_LDOT01000023.1"/>
</dbReference>
<protein>
    <recommendedName>
        <fullName evidence="2">TadE-like domain-containing protein</fullName>
    </recommendedName>
</protein>
<keyword evidence="1" id="KW-0472">Membrane</keyword>
<keyword evidence="4" id="KW-1185">Reference proteome</keyword>
<sequence length="497" mass="56848">MNGSFYRAQKGVAAIWFAMLLVPLMALIFLAIEGTRYIQEKSRLEDATEAAALAITIADNRSKAKSMAEDYVRAYVRDIDAINIKTVRTFQDSKPNIGQEEYVQYSVDARTWQHTWFTSSLIPSFSPEQDIAGHSLAKKYPQYLGDRDVDIVFVSDFSGSMNRSWQGRSQLFWLKNAINRISSNILVPDPDDHIIKNRVAFVPFNMRVQDKINNRLICNTQLRYNNYRSSVSTLDYEEVDWSFWAPYSLNTLKQCRLNSRDCPGYSRTTKHHRREEARRIYDVLSTNSWRLIDHPYYVDYSQTVADAFVNKVDYEQLHYDSSENYLYSQKYNCSRGSDAFWTIGLSSSQSALYRVQQMGANGATAAYQGILRGAQVMAEGRPKSHDPKVLKAYRERLKMILILSDGEESPYRNVLPELVNRGLCDKIRAGFSDSEQPLYIGVVGINFNASHQSGFQRCVVNPDEDIIDVNDVDDLIDKIEELIKKGARSSGITKLYG</sequence>
<keyword evidence="1" id="KW-1133">Transmembrane helix</keyword>
<dbReference type="InterPro" id="IPR012495">
    <property type="entry name" value="TadE-like_dom"/>
</dbReference>